<sequence length="115" mass="12773">MLDEMSVTLKKYTEEFCKEIKKMGTSAKEVTSPVVKKMGVVEETLYDQEDLKDEGDSPSLDIEQLPSQCCESISSNNGNADEGGAACESENKEYRLVEPKETDQENAEFCLQACC</sequence>
<organism evidence="1 2">
    <name type="scientific">Biomphalaria pfeifferi</name>
    <name type="common">Bloodfluke planorb</name>
    <name type="synonym">Freshwater snail</name>
    <dbReference type="NCBI Taxonomy" id="112525"/>
    <lineage>
        <taxon>Eukaryota</taxon>
        <taxon>Metazoa</taxon>
        <taxon>Spiralia</taxon>
        <taxon>Lophotrochozoa</taxon>
        <taxon>Mollusca</taxon>
        <taxon>Gastropoda</taxon>
        <taxon>Heterobranchia</taxon>
        <taxon>Euthyneura</taxon>
        <taxon>Panpulmonata</taxon>
        <taxon>Hygrophila</taxon>
        <taxon>Lymnaeoidea</taxon>
        <taxon>Planorbidae</taxon>
        <taxon>Biomphalaria</taxon>
    </lineage>
</organism>
<name>A0AAD8AV43_BIOPF</name>
<evidence type="ECO:0000313" key="1">
    <source>
        <dbReference type="EMBL" id="KAK0042173.1"/>
    </source>
</evidence>
<evidence type="ECO:0000313" key="2">
    <source>
        <dbReference type="Proteomes" id="UP001233172"/>
    </source>
</evidence>
<dbReference type="AlphaFoldDB" id="A0AAD8AV43"/>
<protein>
    <submittedName>
        <fullName evidence="1">Uncharacterized protein</fullName>
    </submittedName>
</protein>
<proteinExistence type="predicted"/>
<reference evidence="1" key="1">
    <citation type="journal article" date="2023" name="PLoS Negl. Trop. Dis.">
        <title>A genome sequence for Biomphalaria pfeifferi, the major vector snail for the human-infecting parasite Schistosoma mansoni.</title>
        <authorList>
            <person name="Bu L."/>
            <person name="Lu L."/>
            <person name="Laidemitt M.R."/>
            <person name="Zhang S.M."/>
            <person name="Mutuku M."/>
            <person name="Mkoji G."/>
            <person name="Steinauer M."/>
            <person name="Loker E.S."/>
        </authorList>
    </citation>
    <scope>NUCLEOTIDE SEQUENCE</scope>
    <source>
        <strain evidence="1">KasaAsao</strain>
    </source>
</reference>
<gene>
    <name evidence="1" type="ORF">Bpfe_028397</name>
</gene>
<accession>A0AAD8AV43</accession>
<dbReference type="EMBL" id="JASAOG010000249">
    <property type="protein sequence ID" value="KAK0042173.1"/>
    <property type="molecule type" value="Genomic_DNA"/>
</dbReference>
<keyword evidence="2" id="KW-1185">Reference proteome</keyword>
<dbReference type="Proteomes" id="UP001233172">
    <property type="component" value="Unassembled WGS sequence"/>
</dbReference>
<reference evidence="1" key="2">
    <citation type="submission" date="2023-04" db="EMBL/GenBank/DDBJ databases">
        <authorList>
            <person name="Bu L."/>
            <person name="Lu L."/>
            <person name="Laidemitt M.R."/>
            <person name="Zhang S.M."/>
            <person name="Mutuku M."/>
            <person name="Mkoji G."/>
            <person name="Steinauer M."/>
            <person name="Loker E.S."/>
        </authorList>
    </citation>
    <scope>NUCLEOTIDE SEQUENCE</scope>
    <source>
        <strain evidence="1">KasaAsao</strain>
        <tissue evidence="1">Whole Snail</tissue>
    </source>
</reference>
<comment type="caution">
    <text evidence="1">The sequence shown here is derived from an EMBL/GenBank/DDBJ whole genome shotgun (WGS) entry which is preliminary data.</text>
</comment>